<keyword evidence="6" id="KW-0456">Lyase</keyword>
<dbReference type="AlphaFoldDB" id="A0A8J5LD54"/>
<dbReference type="GO" id="GO:0006096">
    <property type="term" value="P:glycolytic process"/>
    <property type="evidence" value="ECO:0007669"/>
    <property type="project" value="UniProtKB-UniPathway"/>
</dbReference>
<dbReference type="InterPro" id="IPR000741">
    <property type="entry name" value="FBA_I"/>
</dbReference>
<reference evidence="7 8" key="1">
    <citation type="submission" date="2020-08" db="EMBL/GenBank/DDBJ databases">
        <title>Plant Genome Project.</title>
        <authorList>
            <person name="Zhang R.-G."/>
        </authorList>
    </citation>
    <scope>NUCLEOTIDE SEQUENCE [LARGE SCALE GENOMIC DNA]</scope>
    <source>
        <tissue evidence="7">Rhizome</tissue>
    </source>
</reference>
<evidence type="ECO:0000256" key="1">
    <source>
        <dbReference type="ARBA" id="ARBA00000441"/>
    </source>
</evidence>
<evidence type="ECO:0000256" key="5">
    <source>
        <dbReference type="ARBA" id="ARBA00023152"/>
    </source>
</evidence>
<evidence type="ECO:0000256" key="4">
    <source>
        <dbReference type="ARBA" id="ARBA00013068"/>
    </source>
</evidence>
<dbReference type="EMBL" id="JACMSC010000007">
    <property type="protein sequence ID" value="KAG6513994.1"/>
    <property type="molecule type" value="Genomic_DNA"/>
</dbReference>
<accession>A0A8J5LD54</accession>
<comment type="caution">
    <text evidence="7">The sequence shown here is derived from an EMBL/GenBank/DDBJ whole genome shotgun (WGS) entry which is preliminary data.</text>
</comment>
<organism evidence="7 8">
    <name type="scientific">Zingiber officinale</name>
    <name type="common">Ginger</name>
    <name type="synonym">Amomum zingiber</name>
    <dbReference type="NCBI Taxonomy" id="94328"/>
    <lineage>
        <taxon>Eukaryota</taxon>
        <taxon>Viridiplantae</taxon>
        <taxon>Streptophyta</taxon>
        <taxon>Embryophyta</taxon>
        <taxon>Tracheophyta</taxon>
        <taxon>Spermatophyta</taxon>
        <taxon>Magnoliopsida</taxon>
        <taxon>Liliopsida</taxon>
        <taxon>Zingiberales</taxon>
        <taxon>Zingiberaceae</taxon>
        <taxon>Zingiber</taxon>
    </lineage>
</organism>
<dbReference type="UniPathway" id="UPA00109">
    <property type="reaction ID" value="UER00183"/>
</dbReference>
<dbReference type="EC" id="4.1.2.13" evidence="4"/>
<evidence type="ECO:0000256" key="2">
    <source>
        <dbReference type="ARBA" id="ARBA00004714"/>
    </source>
</evidence>
<keyword evidence="8" id="KW-1185">Reference proteome</keyword>
<evidence type="ECO:0000313" key="7">
    <source>
        <dbReference type="EMBL" id="KAG6513994.1"/>
    </source>
</evidence>
<evidence type="ECO:0000313" key="8">
    <source>
        <dbReference type="Proteomes" id="UP000734854"/>
    </source>
</evidence>
<keyword evidence="5" id="KW-0324">Glycolysis</keyword>
<evidence type="ECO:0000256" key="3">
    <source>
        <dbReference type="ARBA" id="ARBA00010387"/>
    </source>
</evidence>
<dbReference type="SUPFAM" id="SSF51569">
    <property type="entry name" value="Aldolase"/>
    <property type="match status" value="1"/>
</dbReference>
<dbReference type="PANTHER" id="PTHR11627">
    <property type="entry name" value="FRUCTOSE-BISPHOSPHATE ALDOLASE"/>
    <property type="match status" value="1"/>
</dbReference>
<name>A0A8J5LD54_ZINOF</name>
<dbReference type="Gene3D" id="3.20.20.70">
    <property type="entry name" value="Aldolase class I"/>
    <property type="match status" value="1"/>
</dbReference>
<sequence>MGSLSHERKYDTFAPPSSPCALKYIEHHVSKLDTLVGVAIKYGVEKSIASLGHGILAIDESNATCGKMLASIGLENTEQNRQAYRQLLLTTSGLGAYISGAILYEETLYQSTTDGKKFVDCLHHEKIMPGIKVDKGLVPLPGSNNESWCQGLDGLASRCAEYYKQGARFAKWRTAVSIPSGPSTLAVMVAAWGLARYAAIAQVAIPLHQLKSANSSTSKKKPAEKYIQVVSVDNHEFWLMGFMHYDSAAKSLQDALNDAQNTKPVMLRLFSPRKTTLLFVIRDKTRVSIFICAFFSFCIGDS</sequence>
<comment type="catalytic activity">
    <reaction evidence="1">
        <text>beta-D-fructose 1,6-bisphosphate = D-glyceraldehyde 3-phosphate + dihydroxyacetone phosphate</text>
        <dbReference type="Rhea" id="RHEA:14729"/>
        <dbReference type="ChEBI" id="CHEBI:32966"/>
        <dbReference type="ChEBI" id="CHEBI:57642"/>
        <dbReference type="ChEBI" id="CHEBI:59776"/>
        <dbReference type="EC" id="4.1.2.13"/>
    </reaction>
</comment>
<gene>
    <name evidence="7" type="ORF">ZIOFF_024332</name>
</gene>
<evidence type="ECO:0000256" key="6">
    <source>
        <dbReference type="ARBA" id="ARBA00023239"/>
    </source>
</evidence>
<dbReference type="GO" id="GO:0004332">
    <property type="term" value="F:fructose-bisphosphate aldolase activity"/>
    <property type="evidence" value="ECO:0007669"/>
    <property type="project" value="UniProtKB-EC"/>
</dbReference>
<comment type="similarity">
    <text evidence="3">Belongs to the class I fructose-bisphosphate aldolase family.</text>
</comment>
<proteinExistence type="inferred from homology"/>
<dbReference type="Proteomes" id="UP000734854">
    <property type="component" value="Unassembled WGS sequence"/>
</dbReference>
<dbReference type="InterPro" id="IPR013785">
    <property type="entry name" value="Aldolase_TIM"/>
</dbReference>
<comment type="pathway">
    <text evidence="2">Carbohydrate degradation; glycolysis; D-glyceraldehyde 3-phosphate and glycerone phosphate from D-glucose: step 4/4.</text>
</comment>
<protein>
    <recommendedName>
        <fullName evidence="4">fructose-bisphosphate aldolase</fullName>
        <ecNumber evidence="4">4.1.2.13</ecNumber>
    </recommendedName>
</protein>
<dbReference type="Pfam" id="PF00274">
    <property type="entry name" value="Glycolytic"/>
    <property type="match status" value="1"/>
</dbReference>